<keyword evidence="14 16" id="KW-0594">Phospholipid biosynthesis</keyword>
<dbReference type="PANTHER" id="PTHR13773:SF8">
    <property type="entry name" value="PHOSPHATIDATE CYTIDYLYLTRANSFERASE, PHOTORECEPTOR-SPECIFIC"/>
    <property type="match status" value="1"/>
</dbReference>
<evidence type="ECO:0000256" key="14">
    <source>
        <dbReference type="ARBA" id="ARBA00023209"/>
    </source>
</evidence>
<evidence type="ECO:0000313" key="20">
    <source>
        <dbReference type="Proteomes" id="UP000822476"/>
    </source>
</evidence>
<evidence type="ECO:0000256" key="7">
    <source>
        <dbReference type="ARBA" id="ARBA00022516"/>
    </source>
</evidence>
<evidence type="ECO:0000256" key="16">
    <source>
        <dbReference type="PIRNR" id="PIRNR018269"/>
    </source>
</evidence>
<evidence type="ECO:0000313" key="19">
    <source>
        <dbReference type="EMBL" id="KAF7258912.1"/>
    </source>
</evidence>
<evidence type="ECO:0000256" key="10">
    <source>
        <dbReference type="ARBA" id="ARBA00022695"/>
    </source>
</evidence>
<dbReference type="InterPro" id="IPR016720">
    <property type="entry name" value="PC_Trfase_euk"/>
</dbReference>
<dbReference type="GO" id="GO:0005789">
    <property type="term" value="C:endoplasmic reticulum membrane"/>
    <property type="evidence" value="ECO:0007669"/>
    <property type="project" value="TreeGrafter"/>
</dbReference>
<feature type="transmembrane region" description="Helical" evidence="16">
    <location>
        <begin position="108"/>
        <end position="131"/>
    </location>
</feature>
<dbReference type="AlphaFoldDB" id="A0A8S9YWC3"/>
<dbReference type="EC" id="2.7.7.41" evidence="6 16"/>
<evidence type="ECO:0000256" key="2">
    <source>
        <dbReference type="ARBA" id="ARBA00004141"/>
    </source>
</evidence>
<evidence type="ECO:0000256" key="5">
    <source>
        <dbReference type="ARBA" id="ARBA00010185"/>
    </source>
</evidence>
<gene>
    <name evidence="19" type="ORF">EG68_03816</name>
</gene>
<accession>A0A8S9YWC3</accession>
<feature type="transmembrane region" description="Helical" evidence="16">
    <location>
        <begin position="210"/>
        <end position="230"/>
    </location>
</feature>
<comment type="subcellular location">
    <subcellularLocation>
        <location evidence="2">Membrane</location>
        <topology evidence="2">Multi-pass membrane protein</topology>
    </subcellularLocation>
</comment>
<keyword evidence="13 16" id="KW-0472">Membrane</keyword>
<evidence type="ECO:0000256" key="4">
    <source>
        <dbReference type="ARBA" id="ARBA00005189"/>
    </source>
</evidence>
<organism evidence="19 20">
    <name type="scientific">Paragonimus skrjabini miyazakii</name>
    <dbReference type="NCBI Taxonomy" id="59628"/>
    <lineage>
        <taxon>Eukaryota</taxon>
        <taxon>Metazoa</taxon>
        <taxon>Spiralia</taxon>
        <taxon>Lophotrochozoa</taxon>
        <taxon>Platyhelminthes</taxon>
        <taxon>Trematoda</taxon>
        <taxon>Digenea</taxon>
        <taxon>Plagiorchiida</taxon>
        <taxon>Troglotremata</taxon>
        <taxon>Troglotrematidae</taxon>
        <taxon>Paragonimus</taxon>
    </lineage>
</organism>
<feature type="transmembrane region" description="Helical" evidence="16">
    <location>
        <begin position="236"/>
        <end position="261"/>
    </location>
</feature>
<keyword evidence="8 16" id="KW-0808">Transferase</keyword>
<evidence type="ECO:0000256" key="13">
    <source>
        <dbReference type="ARBA" id="ARBA00023136"/>
    </source>
</evidence>
<evidence type="ECO:0000256" key="3">
    <source>
        <dbReference type="ARBA" id="ARBA00005119"/>
    </source>
</evidence>
<dbReference type="EMBL" id="JTDE01001469">
    <property type="protein sequence ID" value="KAF7258912.1"/>
    <property type="molecule type" value="Genomic_DNA"/>
</dbReference>
<dbReference type="GO" id="GO:0004605">
    <property type="term" value="F:phosphatidate cytidylyltransferase activity"/>
    <property type="evidence" value="ECO:0007669"/>
    <property type="project" value="UniProtKB-UniRule"/>
</dbReference>
<feature type="transmembrane region" description="Helical" evidence="16">
    <location>
        <begin position="176"/>
        <end position="198"/>
    </location>
</feature>
<proteinExistence type="inferred from homology"/>
<evidence type="ECO:0000256" key="8">
    <source>
        <dbReference type="ARBA" id="ARBA00022679"/>
    </source>
</evidence>
<evidence type="ECO:0000256" key="6">
    <source>
        <dbReference type="ARBA" id="ARBA00012487"/>
    </source>
</evidence>
<feature type="transmembrane region" description="Helical" evidence="16">
    <location>
        <begin position="273"/>
        <end position="298"/>
    </location>
</feature>
<feature type="transmembrane region" description="Helical" evidence="16">
    <location>
        <begin position="80"/>
        <end position="102"/>
    </location>
</feature>
<keyword evidence="20" id="KW-1185">Reference proteome</keyword>
<dbReference type="PROSITE" id="PS01315">
    <property type="entry name" value="CDS"/>
    <property type="match status" value="1"/>
</dbReference>
<comment type="pathway">
    <text evidence="4">Lipid metabolism.</text>
</comment>
<dbReference type="OrthoDB" id="10260889at2759"/>
<evidence type="ECO:0000256" key="11">
    <source>
        <dbReference type="ARBA" id="ARBA00022989"/>
    </source>
</evidence>
<dbReference type="PANTHER" id="PTHR13773">
    <property type="entry name" value="PHOSPHATIDATE CYTIDYLYLTRANSFERASE"/>
    <property type="match status" value="1"/>
</dbReference>
<dbReference type="Proteomes" id="UP000822476">
    <property type="component" value="Unassembled WGS sequence"/>
</dbReference>
<keyword evidence="12 16" id="KW-0443">Lipid metabolism</keyword>
<dbReference type="PIRSF" id="PIRSF018269">
    <property type="entry name" value="PC_trans_euk"/>
    <property type="match status" value="1"/>
</dbReference>
<comment type="catalytic activity">
    <reaction evidence="1 16 17">
        <text>a 1,2-diacyl-sn-glycero-3-phosphate + CTP + H(+) = a CDP-1,2-diacyl-sn-glycerol + diphosphate</text>
        <dbReference type="Rhea" id="RHEA:16229"/>
        <dbReference type="ChEBI" id="CHEBI:15378"/>
        <dbReference type="ChEBI" id="CHEBI:33019"/>
        <dbReference type="ChEBI" id="CHEBI:37563"/>
        <dbReference type="ChEBI" id="CHEBI:58332"/>
        <dbReference type="ChEBI" id="CHEBI:58608"/>
        <dbReference type="EC" id="2.7.7.41"/>
    </reaction>
</comment>
<comment type="similarity">
    <text evidence="5 16 17">Belongs to the CDS family.</text>
</comment>
<name>A0A8S9YWC3_9TREM</name>
<evidence type="ECO:0000256" key="12">
    <source>
        <dbReference type="ARBA" id="ARBA00023098"/>
    </source>
</evidence>
<evidence type="ECO:0000256" key="18">
    <source>
        <dbReference type="SAM" id="MobiDB-lite"/>
    </source>
</evidence>
<feature type="transmembrane region" description="Helical" evidence="16">
    <location>
        <begin position="138"/>
        <end position="156"/>
    </location>
</feature>
<dbReference type="GO" id="GO:0016024">
    <property type="term" value="P:CDP-diacylglycerol biosynthetic process"/>
    <property type="evidence" value="ECO:0007669"/>
    <property type="project" value="UniProtKB-UniRule"/>
</dbReference>
<dbReference type="Pfam" id="PF01148">
    <property type="entry name" value="CTP_transf_1"/>
    <property type="match status" value="1"/>
</dbReference>
<dbReference type="InterPro" id="IPR000374">
    <property type="entry name" value="PC_trans"/>
</dbReference>
<evidence type="ECO:0000256" key="9">
    <source>
        <dbReference type="ARBA" id="ARBA00022692"/>
    </source>
</evidence>
<reference evidence="19" key="1">
    <citation type="submission" date="2019-07" db="EMBL/GenBank/DDBJ databases">
        <title>Annotation for the trematode Paragonimus miyazaki's.</title>
        <authorList>
            <person name="Choi Y.-J."/>
        </authorList>
    </citation>
    <scope>NUCLEOTIDE SEQUENCE</scope>
    <source>
        <strain evidence="19">Japan</strain>
    </source>
</reference>
<feature type="compositionally biased region" description="Polar residues" evidence="18">
    <location>
        <begin position="9"/>
        <end position="35"/>
    </location>
</feature>
<keyword evidence="11 16" id="KW-1133">Transmembrane helix</keyword>
<protein>
    <recommendedName>
        <fullName evidence="6 16">Phosphatidate cytidylyltransferase</fullName>
        <ecNumber evidence="6 16">2.7.7.41</ecNumber>
    </recommendedName>
</protein>
<evidence type="ECO:0000256" key="1">
    <source>
        <dbReference type="ARBA" id="ARBA00001698"/>
    </source>
</evidence>
<keyword evidence="15 16" id="KW-1208">Phospholipid metabolism</keyword>
<comment type="pathway">
    <text evidence="3 16 17">Phospholipid metabolism; CDP-diacylglycerol biosynthesis; CDP-diacylglycerol from sn-glycerol 3-phosphate: step 3/3.</text>
</comment>
<keyword evidence="9 16" id="KW-0812">Transmembrane</keyword>
<feature type="transmembrane region" description="Helical" evidence="16">
    <location>
        <begin position="348"/>
        <end position="370"/>
    </location>
</feature>
<sequence>MDEEIRLRQPQQNTLNPSAPPSGDSSLRDATSSNSQEEDDDDMGMDTIKPDLKAAAEFNQSTGTVPSFIKSITSKLPPRWVNWSVRFFTTILLLSTFSILIYLGPLALVLLVLVLQLACFYEIINIGCVVYRSHDLPWFRLLSWYFLFSSNYYLFGEGLITRFRLLLAKEDFLQPLVTYHHFLSFSLYSSGIVLFVLSLVKKHYIKQFTLFGWTHVTLLIVVCTSHFQIYNIFNGIIWFLLPVSLVICNDIMAYVFGFFFGKTPLIKLSPKKTWEGFVGGGLATLVFGVLFAAVLVQFDYFVCPLEWDDVVGALTTSCTRNPVFIPKTYNVSKWLFMIPFRQFTWYPFLWHSLVIALYTSVVGPFGGFFASGFKRAFRIKDFGDLFPGHGGVVDRFDCQFIVGMFVYMYYKSFVHIYSPDSLLSRIYVLPTHEQLVFYRLLTEGLFQRNLLPATLNELVADLLRNNDTIISTLTEAGA</sequence>
<comment type="caution">
    <text evidence="19">The sequence shown here is derived from an EMBL/GenBank/DDBJ whole genome shotgun (WGS) entry which is preliminary data.</text>
</comment>
<evidence type="ECO:0000256" key="17">
    <source>
        <dbReference type="RuleBase" id="RU003938"/>
    </source>
</evidence>
<keyword evidence="7 16" id="KW-0444">Lipid biosynthesis</keyword>
<feature type="region of interest" description="Disordered" evidence="18">
    <location>
        <begin position="1"/>
        <end position="46"/>
    </location>
</feature>
<evidence type="ECO:0000256" key="15">
    <source>
        <dbReference type="ARBA" id="ARBA00023264"/>
    </source>
</evidence>
<keyword evidence="10 16" id="KW-0548">Nucleotidyltransferase</keyword>